<evidence type="ECO:0000256" key="10">
    <source>
        <dbReference type="ARBA" id="ARBA00023136"/>
    </source>
</evidence>
<reference evidence="13" key="2">
    <citation type="journal article" date="2021" name="Microbiome">
        <title>Successional dynamics and alternative stable states in a saline activated sludge microbial community over 9 years.</title>
        <authorList>
            <person name="Wang Y."/>
            <person name="Ye J."/>
            <person name="Ju F."/>
            <person name="Liu L."/>
            <person name="Boyd J.A."/>
            <person name="Deng Y."/>
            <person name="Parks D.H."/>
            <person name="Jiang X."/>
            <person name="Yin X."/>
            <person name="Woodcroft B.J."/>
            <person name="Tyson G.W."/>
            <person name="Hugenholtz P."/>
            <person name="Polz M.F."/>
            <person name="Zhang T."/>
        </authorList>
    </citation>
    <scope>NUCLEOTIDE SEQUENCE</scope>
    <source>
        <strain evidence="13">HKST-UBA02</strain>
    </source>
</reference>
<dbReference type="EC" id="7.1.1.-" evidence="11"/>
<dbReference type="PANTHER" id="PTHR11058:SF22">
    <property type="entry name" value="NADH-QUINONE OXIDOREDUCTASE SUBUNIT A"/>
    <property type="match status" value="1"/>
</dbReference>
<dbReference type="GO" id="GO:0048038">
    <property type="term" value="F:quinone binding"/>
    <property type="evidence" value="ECO:0007669"/>
    <property type="project" value="UniProtKB-KW"/>
</dbReference>
<accession>A0A956SDQ3</accession>
<evidence type="ECO:0000256" key="3">
    <source>
        <dbReference type="ARBA" id="ARBA00022448"/>
    </source>
</evidence>
<protein>
    <recommendedName>
        <fullName evidence="11">NADH-quinone oxidoreductase subunit</fullName>
        <ecNumber evidence="11">7.1.1.-</ecNumber>
    </recommendedName>
</protein>
<evidence type="ECO:0000256" key="1">
    <source>
        <dbReference type="ARBA" id="ARBA00004370"/>
    </source>
</evidence>
<keyword evidence="9 11" id="KW-0520">NAD</keyword>
<dbReference type="Pfam" id="PF00507">
    <property type="entry name" value="Oxidored_q4"/>
    <property type="match status" value="1"/>
</dbReference>
<proteinExistence type="inferred from homology"/>
<dbReference type="GO" id="GO:0008137">
    <property type="term" value="F:NADH dehydrogenase (ubiquinone) activity"/>
    <property type="evidence" value="ECO:0007669"/>
    <property type="project" value="InterPro"/>
</dbReference>
<keyword evidence="8 12" id="KW-1133">Transmembrane helix</keyword>
<comment type="function">
    <text evidence="11">NDH-1 shuttles electrons from NADH, via FMN and iron-sulfur (Fe-S) centers, to quinones in the respiratory chain.</text>
</comment>
<comment type="subcellular location">
    <subcellularLocation>
        <location evidence="11">Cell membrane</location>
        <topology evidence="11">Multi-pass membrane protein</topology>
    </subcellularLocation>
    <subcellularLocation>
        <location evidence="1">Membrane</location>
    </subcellularLocation>
</comment>
<evidence type="ECO:0000256" key="2">
    <source>
        <dbReference type="ARBA" id="ARBA00008472"/>
    </source>
</evidence>
<evidence type="ECO:0000256" key="11">
    <source>
        <dbReference type="RuleBase" id="RU003639"/>
    </source>
</evidence>
<feature type="transmembrane region" description="Helical" evidence="12">
    <location>
        <begin position="39"/>
        <end position="60"/>
    </location>
</feature>
<keyword evidence="4" id="KW-1003">Cell membrane</keyword>
<reference evidence="13" key="1">
    <citation type="submission" date="2020-04" db="EMBL/GenBank/DDBJ databases">
        <authorList>
            <person name="Zhang T."/>
        </authorList>
    </citation>
    <scope>NUCLEOTIDE SEQUENCE</scope>
    <source>
        <strain evidence="13">HKST-UBA02</strain>
    </source>
</reference>
<gene>
    <name evidence="13" type="ORF">KDA27_01960</name>
</gene>
<keyword evidence="10 12" id="KW-0472">Membrane</keyword>
<comment type="catalytic activity">
    <reaction evidence="11">
        <text>a quinone + NADH + 5 H(+)(in) = a quinol + NAD(+) + 4 H(+)(out)</text>
        <dbReference type="Rhea" id="RHEA:57888"/>
        <dbReference type="ChEBI" id="CHEBI:15378"/>
        <dbReference type="ChEBI" id="CHEBI:24646"/>
        <dbReference type="ChEBI" id="CHEBI:57540"/>
        <dbReference type="ChEBI" id="CHEBI:57945"/>
        <dbReference type="ChEBI" id="CHEBI:132124"/>
    </reaction>
</comment>
<dbReference type="GO" id="GO:0030964">
    <property type="term" value="C:NADH dehydrogenase complex"/>
    <property type="evidence" value="ECO:0007669"/>
    <property type="project" value="TreeGrafter"/>
</dbReference>
<name>A0A956SDQ3_UNCEI</name>
<comment type="similarity">
    <text evidence="2 11">Belongs to the complex I subunit 3 family.</text>
</comment>
<keyword evidence="5 11" id="KW-0812">Transmembrane</keyword>
<evidence type="ECO:0000256" key="12">
    <source>
        <dbReference type="SAM" id="Phobius"/>
    </source>
</evidence>
<keyword evidence="3" id="KW-0813">Transport</keyword>
<evidence type="ECO:0000256" key="9">
    <source>
        <dbReference type="ARBA" id="ARBA00023027"/>
    </source>
</evidence>
<dbReference type="AlphaFoldDB" id="A0A956SDQ3"/>
<dbReference type="EMBL" id="JAGQHS010000005">
    <property type="protein sequence ID" value="MCA9754538.1"/>
    <property type="molecule type" value="Genomic_DNA"/>
</dbReference>
<keyword evidence="6 11" id="KW-0874">Quinone</keyword>
<dbReference type="Proteomes" id="UP000739538">
    <property type="component" value="Unassembled WGS sequence"/>
</dbReference>
<feature type="transmembrane region" description="Helical" evidence="12">
    <location>
        <begin position="66"/>
        <end position="87"/>
    </location>
</feature>
<evidence type="ECO:0000313" key="13">
    <source>
        <dbReference type="EMBL" id="MCA9754538.1"/>
    </source>
</evidence>
<evidence type="ECO:0000256" key="5">
    <source>
        <dbReference type="ARBA" id="ARBA00022692"/>
    </source>
</evidence>
<evidence type="ECO:0000256" key="4">
    <source>
        <dbReference type="ARBA" id="ARBA00022475"/>
    </source>
</evidence>
<dbReference type="PANTHER" id="PTHR11058">
    <property type="entry name" value="NADH-UBIQUINONE OXIDOREDUCTASE CHAIN 3"/>
    <property type="match status" value="1"/>
</dbReference>
<organism evidence="13 14">
    <name type="scientific">Eiseniibacteriota bacterium</name>
    <dbReference type="NCBI Taxonomy" id="2212470"/>
    <lineage>
        <taxon>Bacteria</taxon>
        <taxon>Candidatus Eiseniibacteriota</taxon>
    </lineage>
</organism>
<comment type="caution">
    <text evidence="13">The sequence shown here is derived from an EMBL/GenBank/DDBJ whole genome shotgun (WGS) entry which is preliminary data.</text>
</comment>
<evidence type="ECO:0000256" key="8">
    <source>
        <dbReference type="ARBA" id="ARBA00022989"/>
    </source>
</evidence>
<keyword evidence="7" id="KW-1278">Translocase</keyword>
<evidence type="ECO:0000256" key="7">
    <source>
        <dbReference type="ARBA" id="ARBA00022967"/>
    </source>
</evidence>
<dbReference type="Gene3D" id="1.20.58.1610">
    <property type="entry name" value="NADH:ubiquinone/plastoquinone oxidoreductase, chain 3"/>
    <property type="match status" value="1"/>
</dbReference>
<dbReference type="GO" id="GO:0005886">
    <property type="term" value="C:plasma membrane"/>
    <property type="evidence" value="ECO:0007669"/>
    <property type="project" value="UniProtKB-SubCell"/>
</dbReference>
<dbReference type="InterPro" id="IPR038430">
    <property type="entry name" value="NDAH_ubi_oxred_su3_sf"/>
</dbReference>
<dbReference type="InterPro" id="IPR000440">
    <property type="entry name" value="NADH_UbQ/plastoQ_OxRdtase_su3"/>
</dbReference>
<evidence type="ECO:0000256" key="6">
    <source>
        <dbReference type="ARBA" id="ARBA00022719"/>
    </source>
</evidence>
<evidence type="ECO:0000313" key="14">
    <source>
        <dbReference type="Proteomes" id="UP000739538"/>
    </source>
</evidence>
<sequence length="97" mass="11179">MMLLTLKTGPNNPEPGKMVPYESGILPPTTAEQRFPVRFYLVAVSFLLFDVEALFLFPWAVRFRELGWFGFGAMTIFLFILVLGLAYEWRKGGLEWD</sequence>